<evidence type="ECO:0000256" key="1">
    <source>
        <dbReference type="ARBA" id="ARBA00001946"/>
    </source>
</evidence>
<dbReference type="EMBL" id="JACHNH010000001">
    <property type="protein sequence ID" value="MBB4765267.1"/>
    <property type="molecule type" value="Genomic_DNA"/>
</dbReference>
<evidence type="ECO:0000313" key="7">
    <source>
        <dbReference type="Proteomes" id="UP000578112"/>
    </source>
</evidence>
<dbReference type="Gene3D" id="3.90.79.10">
    <property type="entry name" value="Nucleoside Triphosphate Pyrophosphohydrolase"/>
    <property type="match status" value="1"/>
</dbReference>
<evidence type="ECO:0000259" key="5">
    <source>
        <dbReference type="PROSITE" id="PS51462"/>
    </source>
</evidence>
<comment type="cofactor">
    <cofactor evidence="1">
        <name>Mg(2+)</name>
        <dbReference type="ChEBI" id="CHEBI:18420"/>
    </cofactor>
</comment>
<evidence type="ECO:0000313" key="6">
    <source>
        <dbReference type="EMBL" id="MBB4765267.1"/>
    </source>
</evidence>
<dbReference type="Pfam" id="PF00293">
    <property type="entry name" value="NUDIX"/>
    <property type="match status" value="1"/>
</dbReference>
<dbReference type="PRINTS" id="PR00502">
    <property type="entry name" value="NUDIXFAMILY"/>
</dbReference>
<comment type="similarity">
    <text evidence="2 4">Belongs to the Nudix hydrolase family.</text>
</comment>
<protein>
    <submittedName>
        <fullName evidence="6">ADP-ribose pyrophosphatase YjhB (NUDIX family)</fullName>
    </submittedName>
</protein>
<dbReference type="PROSITE" id="PS00893">
    <property type="entry name" value="NUDIX_BOX"/>
    <property type="match status" value="1"/>
</dbReference>
<dbReference type="InterPro" id="IPR020084">
    <property type="entry name" value="NUDIX_hydrolase_CS"/>
</dbReference>
<proteinExistence type="inferred from homology"/>
<keyword evidence="3 4" id="KW-0378">Hydrolase</keyword>
<dbReference type="InterPro" id="IPR020476">
    <property type="entry name" value="Nudix_hydrolase"/>
</dbReference>
<name>A0A7W7I2K8_9ACTN</name>
<dbReference type="InterPro" id="IPR015797">
    <property type="entry name" value="NUDIX_hydrolase-like_dom_sf"/>
</dbReference>
<dbReference type="GO" id="GO:0016787">
    <property type="term" value="F:hydrolase activity"/>
    <property type="evidence" value="ECO:0007669"/>
    <property type="project" value="UniProtKB-KW"/>
</dbReference>
<evidence type="ECO:0000256" key="3">
    <source>
        <dbReference type="ARBA" id="ARBA00022801"/>
    </source>
</evidence>
<dbReference type="RefSeq" id="WP_184996348.1">
    <property type="nucleotide sequence ID" value="NZ_BOMK01000032.1"/>
</dbReference>
<dbReference type="SUPFAM" id="SSF55811">
    <property type="entry name" value="Nudix"/>
    <property type="match status" value="1"/>
</dbReference>
<keyword evidence="7" id="KW-1185">Reference proteome</keyword>
<reference evidence="6 7" key="1">
    <citation type="submission" date="2020-08" db="EMBL/GenBank/DDBJ databases">
        <title>Sequencing the genomes of 1000 actinobacteria strains.</title>
        <authorList>
            <person name="Klenk H.-P."/>
        </authorList>
    </citation>
    <scope>NUCLEOTIDE SEQUENCE [LARGE SCALE GENOMIC DNA]</scope>
    <source>
        <strain evidence="6 7">DSM 43149</strain>
    </source>
</reference>
<dbReference type="AlphaFoldDB" id="A0A7W7I2K8"/>
<dbReference type="PANTHER" id="PTHR43046:SF16">
    <property type="entry name" value="ADP-RIBOSE PYROPHOSPHATASE YJHB-RELATED"/>
    <property type="match status" value="1"/>
</dbReference>
<dbReference type="PANTHER" id="PTHR43046">
    <property type="entry name" value="GDP-MANNOSE MANNOSYL HYDROLASE"/>
    <property type="match status" value="1"/>
</dbReference>
<organism evidence="6 7">
    <name type="scientific">Actinoplanes digitatis</name>
    <dbReference type="NCBI Taxonomy" id="1868"/>
    <lineage>
        <taxon>Bacteria</taxon>
        <taxon>Bacillati</taxon>
        <taxon>Actinomycetota</taxon>
        <taxon>Actinomycetes</taxon>
        <taxon>Micromonosporales</taxon>
        <taxon>Micromonosporaceae</taxon>
        <taxon>Actinoplanes</taxon>
    </lineage>
</organism>
<dbReference type="PROSITE" id="PS51462">
    <property type="entry name" value="NUDIX"/>
    <property type="match status" value="1"/>
</dbReference>
<evidence type="ECO:0000256" key="2">
    <source>
        <dbReference type="ARBA" id="ARBA00005582"/>
    </source>
</evidence>
<sequence>MAIVGLSWEESYIGGLRKLAGDDRVLISIGAHSLVRDGDGRILLIQRSDDRTWALPGGTMELGETLRDCAAREVREECGLIAHSVTPFGLYTRAKDWYPNTYGHVYQYIALLCRVDSYSGELVRVTDESVDAGWFAPDELPEGTGRLVTRGLADLVAFETLGTFALD</sequence>
<gene>
    <name evidence="6" type="ORF">BJ971_005823</name>
</gene>
<evidence type="ECO:0000256" key="4">
    <source>
        <dbReference type="RuleBase" id="RU003476"/>
    </source>
</evidence>
<comment type="caution">
    <text evidence="6">The sequence shown here is derived from an EMBL/GenBank/DDBJ whole genome shotgun (WGS) entry which is preliminary data.</text>
</comment>
<dbReference type="InterPro" id="IPR000086">
    <property type="entry name" value="NUDIX_hydrolase_dom"/>
</dbReference>
<accession>A0A7W7I2K8</accession>
<feature type="domain" description="Nudix hydrolase" evidence="5">
    <location>
        <begin position="26"/>
        <end position="160"/>
    </location>
</feature>
<dbReference type="Proteomes" id="UP000578112">
    <property type="component" value="Unassembled WGS sequence"/>
</dbReference>